<dbReference type="SUPFAM" id="SSF49464">
    <property type="entry name" value="Carboxypeptidase regulatory domain-like"/>
    <property type="match status" value="1"/>
</dbReference>
<dbReference type="InterPro" id="IPR012910">
    <property type="entry name" value="Plug_dom"/>
</dbReference>
<dbReference type="InterPro" id="IPR008969">
    <property type="entry name" value="CarboxyPept-like_regulatory"/>
</dbReference>
<dbReference type="Gene3D" id="2.170.130.10">
    <property type="entry name" value="TonB-dependent receptor, plug domain"/>
    <property type="match status" value="1"/>
</dbReference>
<dbReference type="InterPro" id="IPR039426">
    <property type="entry name" value="TonB-dep_rcpt-like"/>
</dbReference>
<dbReference type="Gene3D" id="2.60.40.1120">
    <property type="entry name" value="Carboxypeptidase-like, regulatory domain"/>
    <property type="match status" value="1"/>
</dbReference>
<comment type="similarity">
    <text evidence="8 9">Belongs to the TonB-dependent receptor family.</text>
</comment>
<keyword evidence="3 8" id="KW-1134">Transmembrane beta strand</keyword>
<dbReference type="InterPro" id="IPR023997">
    <property type="entry name" value="TonB-dep_OMP_SusC/RagA_CS"/>
</dbReference>
<dbReference type="Pfam" id="PF00593">
    <property type="entry name" value="TonB_dep_Rec_b-barrel"/>
    <property type="match status" value="1"/>
</dbReference>
<feature type="domain" description="TonB-dependent receptor plug" evidence="11">
    <location>
        <begin position="163"/>
        <end position="288"/>
    </location>
</feature>
<evidence type="ECO:0000313" key="13">
    <source>
        <dbReference type="Proteomes" id="UP000501802"/>
    </source>
</evidence>
<dbReference type="NCBIfam" id="TIGR04057">
    <property type="entry name" value="SusC_RagA_signa"/>
    <property type="match status" value="1"/>
</dbReference>
<evidence type="ECO:0000256" key="8">
    <source>
        <dbReference type="PROSITE-ProRule" id="PRU01360"/>
    </source>
</evidence>
<reference evidence="12 13" key="1">
    <citation type="submission" date="2020-03" db="EMBL/GenBank/DDBJ databases">
        <authorList>
            <person name="Kim M.K."/>
        </authorList>
    </citation>
    <scope>NUCLEOTIDE SEQUENCE [LARGE SCALE GENOMIC DNA]</scope>
    <source>
        <strain evidence="12 13">BT328</strain>
    </source>
</reference>
<evidence type="ECO:0000256" key="3">
    <source>
        <dbReference type="ARBA" id="ARBA00022452"/>
    </source>
</evidence>
<evidence type="ECO:0000313" key="12">
    <source>
        <dbReference type="EMBL" id="QIP15198.1"/>
    </source>
</evidence>
<dbReference type="GO" id="GO:0009279">
    <property type="term" value="C:cell outer membrane"/>
    <property type="evidence" value="ECO:0007669"/>
    <property type="project" value="UniProtKB-SubCell"/>
</dbReference>
<organism evidence="12 13">
    <name type="scientific">Spirosoma aureum</name>
    <dbReference type="NCBI Taxonomy" id="2692134"/>
    <lineage>
        <taxon>Bacteria</taxon>
        <taxon>Pseudomonadati</taxon>
        <taxon>Bacteroidota</taxon>
        <taxon>Cytophagia</taxon>
        <taxon>Cytophagales</taxon>
        <taxon>Cytophagaceae</taxon>
        <taxon>Spirosoma</taxon>
    </lineage>
</organism>
<keyword evidence="2 8" id="KW-0813">Transport</keyword>
<evidence type="ECO:0000256" key="2">
    <source>
        <dbReference type="ARBA" id="ARBA00022448"/>
    </source>
</evidence>
<accession>A0A6G9AS38</accession>
<keyword evidence="13" id="KW-1185">Reference proteome</keyword>
<dbReference type="PROSITE" id="PS52016">
    <property type="entry name" value="TONB_DEPENDENT_REC_3"/>
    <property type="match status" value="1"/>
</dbReference>
<proteinExistence type="inferred from homology"/>
<keyword evidence="5 9" id="KW-0798">TonB box</keyword>
<dbReference type="Pfam" id="PF13715">
    <property type="entry name" value="CarbopepD_reg_2"/>
    <property type="match status" value="1"/>
</dbReference>
<dbReference type="Gene3D" id="2.40.170.20">
    <property type="entry name" value="TonB-dependent receptor, beta-barrel domain"/>
    <property type="match status" value="1"/>
</dbReference>
<evidence type="ECO:0000259" key="10">
    <source>
        <dbReference type="Pfam" id="PF00593"/>
    </source>
</evidence>
<dbReference type="EMBL" id="CP050063">
    <property type="protein sequence ID" value="QIP15198.1"/>
    <property type="molecule type" value="Genomic_DNA"/>
</dbReference>
<dbReference type="FunFam" id="2.170.130.10:FF:000008">
    <property type="entry name" value="SusC/RagA family TonB-linked outer membrane protein"/>
    <property type="match status" value="1"/>
</dbReference>
<evidence type="ECO:0000259" key="11">
    <source>
        <dbReference type="Pfam" id="PF07715"/>
    </source>
</evidence>
<dbReference type="InterPro" id="IPR023996">
    <property type="entry name" value="TonB-dep_OMP_SusC/RagA"/>
</dbReference>
<sequence length="1078" mass="116673">MKKTIRNPHGDLTRFLCPVLSIAFLFQGALETYAAGPVERLETYTISASGLVMPLLKRSGKKPDKEAKSVDRTISGKVTDENDQPLPGVSIVVKGSTIGTASKADGTFSLNTKEGSVTLVFSFMGYVAHEVATGNKTSIDVKLLPNAEQLKEVVVVGYGTQQKKDLTGSVGSISAKDIETSTINTPDKALQGKIAGVQVHTNSHAPGGGIAVQVRGTASLSAGGSPLYVIDGMPISSGTQTSASTDAGSFGGAPNPLNSIDPSDIESVQVLKDASATAIYGSRAANGVVLISTKRGKANQHNVDFDISVGVQQARRKLPFLNAEQWAQQANERSTLLGRPPTYTQAQVAAFGKGTDWQNEVFQAAPRQAYKLAFSGGGQNLRYLIGGNYTNQNGILPGSSFKRYGTTINLDADVSKRLRIGESLLFSVTDQYTVPTDTKGYEGISNVINAIYQAPPTIPARDSLGLPNNLRNFPLGSGLENPLTMTEQYKQLSNTLRLIGTAYANYNIMDGLDLDIRVGADIRDWRYHEYYPIGSEAAAGASGKARQIAVRNINITNANTLTYTKTINNLHKLKVLGGFTYQREKNETMDASSFGFPSDVFQYYNLGLGSSPQTPGSNQNEWTLISYLGRVNYTFNDKYLLTASIRADGDSKFGANNKYGIFPSVALAWQLGDEPFIRNLGVFDLLKLRTSFGRTGNESIGVYRSLSLLGTSFGTRSSYIFGGSKVPIAYPNNIPNPDLSWEKTQEYNLGLDFSLFKNRLSVSVDAYYKKTTDLLLDVPISSQTGFSSVLKNTGAMLNKGIEIGVNSTNLAGKLGWTTNFNIAFNRNEILSLGGAPYQYTGWVGGGNVTPHDKNTARLEPGHSVGEFYGSIYEGVWKSTEEIKQVGTMPAAKPGDIRYKDVNGDGTYNTESDDVFLGNPNPKFNFGLTNDLNYGPLSLHVFMYGEYGNSVLNLAKQQWLLDGLGVSAMRLDRWSPTNPNGIYPGAGASNPQRVSSIMVEDGSFLRIQTIALTYKIPSFSKFVKNARIGIGVDNLAVLTKYTGYDPELNSYGSSNTTKGMDRYGYPSARTFRLDLKLGF</sequence>
<gene>
    <name evidence="12" type="ORF">G8759_22520</name>
</gene>
<keyword evidence="6 8" id="KW-0472">Membrane</keyword>
<evidence type="ECO:0000256" key="9">
    <source>
        <dbReference type="RuleBase" id="RU003357"/>
    </source>
</evidence>
<dbReference type="AlphaFoldDB" id="A0A6G9AS38"/>
<dbReference type="SUPFAM" id="SSF56935">
    <property type="entry name" value="Porins"/>
    <property type="match status" value="1"/>
</dbReference>
<keyword evidence="7 8" id="KW-0998">Cell outer membrane</keyword>
<name>A0A6G9AS38_9BACT</name>
<dbReference type="KEGG" id="spib:G8759_22520"/>
<evidence type="ECO:0000256" key="5">
    <source>
        <dbReference type="ARBA" id="ARBA00023077"/>
    </source>
</evidence>
<dbReference type="Proteomes" id="UP000501802">
    <property type="component" value="Chromosome"/>
</dbReference>
<comment type="subcellular location">
    <subcellularLocation>
        <location evidence="1 8">Cell outer membrane</location>
        <topology evidence="1 8">Multi-pass membrane protein</topology>
    </subcellularLocation>
</comment>
<feature type="domain" description="TonB-dependent receptor-like beta-barrel" evidence="10">
    <location>
        <begin position="471"/>
        <end position="1034"/>
    </location>
</feature>
<evidence type="ECO:0000256" key="1">
    <source>
        <dbReference type="ARBA" id="ARBA00004571"/>
    </source>
</evidence>
<dbReference type="InterPro" id="IPR000531">
    <property type="entry name" value="Beta-barrel_TonB"/>
</dbReference>
<evidence type="ECO:0000256" key="6">
    <source>
        <dbReference type="ARBA" id="ARBA00023136"/>
    </source>
</evidence>
<protein>
    <submittedName>
        <fullName evidence="12">TonB-dependent receptor</fullName>
    </submittedName>
</protein>
<dbReference type="NCBIfam" id="TIGR04056">
    <property type="entry name" value="OMP_RagA_SusC"/>
    <property type="match status" value="1"/>
</dbReference>
<keyword evidence="4 8" id="KW-0812">Transmembrane</keyword>
<dbReference type="InterPro" id="IPR036942">
    <property type="entry name" value="Beta-barrel_TonB_sf"/>
</dbReference>
<evidence type="ECO:0000256" key="4">
    <source>
        <dbReference type="ARBA" id="ARBA00022692"/>
    </source>
</evidence>
<evidence type="ECO:0000256" key="7">
    <source>
        <dbReference type="ARBA" id="ARBA00023237"/>
    </source>
</evidence>
<dbReference type="RefSeq" id="WP_167212781.1">
    <property type="nucleotide sequence ID" value="NZ_CP050063.1"/>
</dbReference>
<keyword evidence="12" id="KW-0675">Receptor</keyword>
<dbReference type="Pfam" id="PF07715">
    <property type="entry name" value="Plug"/>
    <property type="match status" value="1"/>
</dbReference>
<dbReference type="InterPro" id="IPR037066">
    <property type="entry name" value="Plug_dom_sf"/>
</dbReference>